<evidence type="ECO:0000256" key="1">
    <source>
        <dbReference type="SAM" id="Phobius"/>
    </source>
</evidence>
<proteinExistence type="predicted"/>
<evidence type="ECO:0000313" key="3">
    <source>
        <dbReference type="Proteomes" id="UP001061958"/>
    </source>
</evidence>
<accession>A0A9C7PTL6</accession>
<protein>
    <recommendedName>
        <fullName evidence="4">Cytochrome c oxidase subunit VIa</fullName>
    </recommendedName>
</protein>
<keyword evidence="1" id="KW-1133">Transmembrane helix</keyword>
<name>A0A9C7PTL6_9RHOD</name>
<dbReference type="EMBL" id="BQMJ01000010">
    <property type="protein sequence ID" value="GJQ09646.1"/>
    <property type="molecule type" value="Genomic_DNA"/>
</dbReference>
<feature type="transmembrane region" description="Helical" evidence="1">
    <location>
        <begin position="46"/>
        <end position="62"/>
    </location>
</feature>
<dbReference type="AlphaFoldDB" id="A0A9C7PTL6"/>
<keyword evidence="1" id="KW-0472">Membrane</keyword>
<dbReference type="InterPro" id="IPR036418">
    <property type="entry name" value="Cyt_c_oxidase_su6a_sf"/>
</dbReference>
<sequence length="110" mass="12728">MATWRNAYRVFSTASGAARKLPPGFDKAASLPKEHHSQEAKKWKRFSLAFGLVVAGVAAYIFPKELEHHEVYIPPEYPFIDRKVKEPRFPWGNEPLIGTPYDRVRRMEQD</sequence>
<gene>
    <name evidence="2" type="ORF">GpartN1_g1437.t1</name>
</gene>
<evidence type="ECO:0000313" key="2">
    <source>
        <dbReference type="EMBL" id="GJQ09646.1"/>
    </source>
</evidence>
<dbReference type="Gene3D" id="4.10.95.10">
    <property type="entry name" value="Cytochrome c oxidase, subunit VIa"/>
    <property type="match status" value="1"/>
</dbReference>
<evidence type="ECO:0008006" key="4">
    <source>
        <dbReference type="Google" id="ProtNLM"/>
    </source>
</evidence>
<dbReference type="OrthoDB" id="3499at2759"/>
<dbReference type="SUPFAM" id="SSF81411">
    <property type="entry name" value="Mitochondrial cytochrome c oxidase subunit VIa"/>
    <property type="match status" value="1"/>
</dbReference>
<keyword evidence="1" id="KW-0812">Transmembrane</keyword>
<organism evidence="2 3">
    <name type="scientific">Galdieria partita</name>
    <dbReference type="NCBI Taxonomy" id="83374"/>
    <lineage>
        <taxon>Eukaryota</taxon>
        <taxon>Rhodophyta</taxon>
        <taxon>Bangiophyceae</taxon>
        <taxon>Galdieriales</taxon>
        <taxon>Galdieriaceae</taxon>
        <taxon>Galdieria</taxon>
    </lineage>
</organism>
<comment type="caution">
    <text evidence="2">The sequence shown here is derived from an EMBL/GenBank/DDBJ whole genome shotgun (WGS) entry which is preliminary data.</text>
</comment>
<keyword evidence="3" id="KW-1185">Reference proteome</keyword>
<reference evidence="2" key="1">
    <citation type="journal article" date="2022" name="Proc. Natl. Acad. Sci. U.S.A.">
        <title>Life cycle and functional genomics of the unicellular red alga Galdieria for elucidating algal and plant evolution and industrial use.</title>
        <authorList>
            <person name="Hirooka S."/>
            <person name="Itabashi T."/>
            <person name="Ichinose T.M."/>
            <person name="Onuma R."/>
            <person name="Fujiwara T."/>
            <person name="Yamashita S."/>
            <person name="Jong L.W."/>
            <person name="Tomita R."/>
            <person name="Iwane A.H."/>
            <person name="Miyagishima S.Y."/>
        </authorList>
    </citation>
    <scope>NUCLEOTIDE SEQUENCE</scope>
    <source>
        <strain evidence="2">NBRC 102759</strain>
    </source>
</reference>
<dbReference type="Proteomes" id="UP001061958">
    <property type="component" value="Unassembled WGS sequence"/>
</dbReference>
<reference evidence="2" key="2">
    <citation type="submission" date="2022-01" db="EMBL/GenBank/DDBJ databases">
        <authorList>
            <person name="Hirooka S."/>
            <person name="Miyagishima S.Y."/>
        </authorList>
    </citation>
    <scope>NUCLEOTIDE SEQUENCE</scope>
    <source>
        <strain evidence="2">NBRC 102759</strain>
    </source>
</reference>